<evidence type="ECO:0000256" key="1">
    <source>
        <dbReference type="SAM" id="Phobius"/>
    </source>
</evidence>
<dbReference type="InterPro" id="IPR039894">
    <property type="entry name" value="Pus10-like"/>
</dbReference>
<evidence type="ECO:0000313" key="4">
    <source>
        <dbReference type="Proteomes" id="UP000274756"/>
    </source>
</evidence>
<dbReference type="Proteomes" id="UP000274756">
    <property type="component" value="Unassembled WGS sequence"/>
</dbReference>
<keyword evidence="4" id="KW-1185">Reference proteome</keyword>
<dbReference type="AlphaFoldDB" id="A0A158Q6B4"/>
<dbReference type="GO" id="GO:0009982">
    <property type="term" value="F:pseudouridine synthase activity"/>
    <property type="evidence" value="ECO:0007669"/>
    <property type="project" value="TreeGrafter"/>
</dbReference>
<reference evidence="5" key="1">
    <citation type="submission" date="2016-04" db="UniProtKB">
        <authorList>
            <consortium name="WormBaseParasite"/>
        </authorList>
    </citation>
    <scope>IDENTIFICATION</scope>
</reference>
<evidence type="ECO:0000313" key="5">
    <source>
        <dbReference type="WBParaSite" id="DME_0000961001-mRNA-1"/>
    </source>
</evidence>
<reference evidence="2 4" key="2">
    <citation type="submission" date="2018-11" db="EMBL/GenBank/DDBJ databases">
        <authorList>
            <consortium name="Pathogen Informatics"/>
        </authorList>
    </citation>
    <scope>NUCLEOTIDE SEQUENCE [LARGE SCALE GENOMIC DNA]</scope>
</reference>
<dbReference type="PANTHER" id="PTHR21568">
    <property type="entry name" value="TRNA PSEUDOURIDINE SYNTHASE PUS10"/>
    <property type="match status" value="1"/>
</dbReference>
<dbReference type="GO" id="GO:0031119">
    <property type="term" value="P:tRNA pseudouridine synthesis"/>
    <property type="evidence" value="ECO:0007669"/>
    <property type="project" value="TreeGrafter"/>
</dbReference>
<protein>
    <submittedName>
        <fullName evidence="5">tRNA pseudouridine(55) synthase</fullName>
    </submittedName>
</protein>
<feature type="transmembrane region" description="Helical" evidence="1">
    <location>
        <begin position="274"/>
        <end position="295"/>
    </location>
</feature>
<dbReference type="EMBL" id="UYYG01001237">
    <property type="protein sequence ID" value="VDN60722.1"/>
    <property type="molecule type" value="Genomic_DNA"/>
</dbReference>
<name>A0A158Q6B4_DRAME</name>
<dbReference type="Proteomes" id="UP000038040">
    <property type="component" value="Unplaced"/>
</dbReference>
<sequence length="296" mass="34407">MNLNLCKVCAKDLKRNGDESDVQNPWQCCLCFGIVDSDFVDGVVAEVRSLRLNPLLRLRSFLLNVLRDFRSDLRGVKNAPRKRLIFFLSVLFREELIDFQVSKEFDKARYDSNSFVLALNLPITTILRNAIFDLNYRSECPSSSPSLKIRAIALYPNLNSDLTITLTFINDEFHKSDIEFLKKNFPGDFLPARKRLCSQEFLSTESTYTKVRLLGVIPRSYIMTSPTRPCSFLIAFEREPLIIASRYCKFSRSLSQSRWNCAEGPFKITVSSVYIYYFFHFISFFPILFLVNEFYI</sequence>
<keyword evidence="1" id="KW-1133">Transmembrane helix</keyword>
<keyword evidence="1" id="KW-0812">Transmembrane</keyword>
<proteinExistence type="predicted"/>
<dbReference type="STRING" id="318479.A0A158Q6B4"/>
<evidence type="ECO:0000313" key="2">
    <source>
        <dbReference type="EMBL" id="VDN60722.1"/>
    </source>
</evidence>
<accession>A0A158Q6B4</accession>
<dbReference type="PANTHER" id="PTHR21568:SF0">
    <property type="entry name" value="TRNA PSEUDOURIDINE SYNTHASE PUS10"/>
    <property type="match status" value="1"/>
</dbReference>
<dbReference type="OrthoDB" id="5847502at2759"/>
<keyword evidence="1" id="KW-0472">Membrane</keyword>
<organism evidence="3 5">
    <name type="scientific">Dracunculus medinensis</name>
    <name type="common">Guinea worm</name>
    <dbReference type="NCBI Taxonomy" id="318479"/>
    <lineage>
        <taxon>Eukaryota</taxon>
        <taxon>Metazoa</taxon>
        <taxon>Ecdysozoa</taxon>
        <taxon>Nematoda</taxon>
        <taxon>Chromadorea</taxon>
        <taxon>Rhabditida</taxon>
        <taxon>Spirurina</taxon>
        <taxon>Dracunculoidea</taxon>
        <taxon>Dracunculidae</taxon>
        <taxon>Dracunculus</taxon>
    </lineage>
</organism>
<gene>
    <name evidence="2" type="ORF">DME_LOCUS10695</name>
</gene>
<evidence type="ECO:0000313" key="3">
    <source>
        <dbReference type="Proteomes" id="UP000038040"/>
    </source>
</evidence>
<dbReference type="WBParaSite" id="DME_0000961001-mRNA-1">
    <property type="protein sequence ID" value="DME_0000961001-mRNA-1"/>
    <property type="gene ID" value="DME_0000961001"/>
</dbReference>